<dbReference type="EMBL" id="JAMZMK010000024">
    <property type="protein sequence ID" value="KAI7758156.1"/>
    <property type="molecule type" value="Genomic_DNA"/>
</dbReference>
<accession>A0AAD5GZS0</accession>
<reference evidence="1" key="1">
    <citation type="submission" date="2022-06" db="EMBL/GenBank/DDBJ databases">
        <title>Uncovering the hologenomic basis of an extraordinary plant invasion.</title>
        <authorList>
            <person name="Bieker V.C."/>
            <person name="Martin M.D."/>
            <person name="Gilbert T."/>
            <person name="Hodgins K."/>
            <person name="Battlay P."/>
            <person name="Petersen B."/>
            <person name="Wilson J."/>
        </authorList>
    </citation>
    <scope>NUCLEOTIDE SEQUENCE</scope>
    <source>
        <strain evidence="1">AA19_3_7</strain>
        <tissue evidence="1">Leaf</tissue>
    </source>
</reference>
<protein>
    <submittedName>
        <fullName evidence="1">Uncharacterized protein</fullName>
    </submittedName>
</protein>
<proteinExistence type="predicted"/>
<organism evidence="1 2">
    <name type="scientific">Ambrosia artemisiifolia</name>
    <name type="common">Common ragweed</name>
    <dbReference type="NCBI Taxonomy" id="4212"/>
    <lineage>
        <taxon>Eukaryota</taxon>
        <taxon>Viridiplantae</taxon>
        <taxon>Streptophyta</taxon>
        <taxon>Embryophyta</taxon>
        <taxon>Tracheophyta</taxon>
        <taxon>Spermatophyta</taxon>
        <taxon>Magnoliopsida</taxon>
        <taxon>eudicotyledons</taxon>
        <taxon>Gunneridae</taxon>
        <taxon>Pentapetalae</taxon>
        <taxon>asterids</taxon>
        <taxon>campanulids</taxon>
        <taxon>Asterales</taxon>
        <taxon>Asteraceae</taxon>
        <taxon>Asteroideae</taxon>
        <taxon>Heliantheae alliance</taxon>
        <taxon>Heliantheae</taxon>
        <taxon>Ambrosia</taxon>
    </lineage>
</organism>
<comment type="caution">
    <text evidence="1">The sequence shown here is derived from an EMBL/GenBank/DDBJ whole genome shotgun (WGS) entry which is preliminary data.</text>
</comment>
<dbReference type="AlphaFoldDB" id="A0AAD5GZS0"/>
<evidence type="ECO:0000313" key="1">
    <source>
        <dbReference type="EMBL" id="KAI7758156.1"/>
    </source>
</evidence>
<evidence type="ECO:0000313" key="2">
    <source>
        <dbReference type="Proteomes" id="UP001206925"/>
    </source>
</evidence>
<keyword evidence="2" id="KW-1185">Reference proteome</keyword>
<dbReference type="Proteomes" id="UP001206925">
    <property type="component" value="Unassembled WGS sequence"/>
</dbReference>
<sequence length="112" mass="12269">MQVEVSKYTEGVNEKKLKPNGLPKSLIRYDADASLKSEVKVIGVGSHTMSSQEIALRNLLKGVTADESAVVHDTSSMGTVFVRHCGYTATVKIVGDKFYKNTPLNHDRTRAC</sequence>
<gene>
    <name evidence="1" type="ORF">M8C21_015674</name>
</gene>
<name>A0AAD5GZS0_AMBAR</name>